<feature type="binding site" evidence="20">
    <location>
        <position position="360"/>
    </location>
    <ligand>
        <name>GTP</name>
        <dbReference type="ChEBI" id="CHEBI:37565"/>
    </ligand>
</feature>
<evidence type="ECO:0000313" key="23">
    <source>
        <dbReference type="Proteomes" id="UP000095237"/>
    </source>
</evidence>
<feature type="site" description="Essential for DHBP synthase activity" evidence="20">
    <location>
        <position position="167"/>
    </location>
</feature>
<name>A0A1E5IIN4_ENDTX</name>
<dbReference type="EMBL" id="LNVX01000364">
    <property type="protein sequence ID" value="OEG70349.1"/>
    <property type="molecule type" value="Genomic_DNA"/>
</dbReference>
<dbReference type="GO" id="GO:0005829">
    <property type="term" value="C:cytosol"/>
    <property type="evidence" value="ECO:0007669"/>
    <property type="project" value="TreeGrafter"/>
</dbReference>
<dbReference type="HAMAP" id="MF_01283">
    <property type="entry name" value="RibBA"/>
    <property type="match status" value="1"/>
</dbReference>
<keyword evidence="12 20" id="KW-0862">Zinc</keyword>
<dbReference type="EC" id="3.5.4.25" evidence="20"/>
<feature type="domain" description="GTP cyclohydrolase II" evidence="21">
    <location>
        <begin position="213"/>
        <end position="376"/>
    </location>
</feature>
<dbReference type="InterPro" id="IPR017945">
    <property type="entry name" value="DHBP_synth_RibB-like_a/b_dom"/>
</dbReference>
<dbReference type="Pfam" id="PF00925">
    <property type="entry name" value="GTP_cyclohydro2"/>
    <property type="match status" value="1"/>
</dbReference>
<dbReference type="HAMAP" id="MF_00179">
    <property type="entry name" value="RibA"/>
    <property type="match status" value="1"/>
</dbReference>
<dbReference type="NCBIfam" id="TIGR00506">
    <property type="entry name" value="ribB"/>
    <property type="match status" value="1"/>
</dbReference>
<keyword evidence="15 20" id="KW-0464">Manganese</keyword>
<protein>
    <recommendedName>
        <fullName evidence="20">Riboflavin biosynthesis protein RibBA</fullName>
    </recommendedName>
    <domain>
        <recommendedName>
            <fullName evidence="20">3,4-dihydroxy-2-butanone 4-phosphate synthase</fullName>
            <shortName evidence="20">DHBP synthase</shortName>
            <ecNumber evidence="20">4.1.99.12</ecNumber>
        </recommendedName>
    </domain>
    <domain>
        <recommendedName>
            <fullName evidence="20">GTP cyclohydrolase-2</fullName>
            <ecNumber evidence="20">3.5.4.25</ecNumber>
        </recommendedName>
        <alternativeName>
            <fullName evidence="20">GTP cyclohydrolase II</fullName>
        </alternativeName>
    </domain>
</protein>
<comment type="pathway">
    <text evidence="5 20">Cofactor biosynthesis; riboflavin biosynthesis; 2-hydroxy-3-oxobutyl phosphate from D-ribulose 5-phosphate: step 1/1.</text>
</comment>
<dbReference type="GO" id="GO:0003935">
    <property type="term" value="F:GTP cyclohydrolase II activity"/>
    <property type="evidence" value="ECO:0007669"/>
    <property type="project" value="UniProtKB-UniRule"/>
</dbReference>
<evidence type="ECO:0000256" key="7">
    <source>
        <dbReference type="ARBA" id="ARBA00008976"/>
    </source>
</evidence>
<evidence type="ECO:0000256" key="12">
    <source>
        <dbReference type="ARBA" id="ARBA00022833"/>
    </source>
</evidence>
<feature type="active site" description="Nucleophile; for GTP cyclohydrolase activity" evidence="20">
    <location>
        <position position="334"/>
    </location>
</feature>
<evidence type="ECO:0000256" key="16">
    <source>
        <dbReference type="ARBA" id="ARBA00023239"/>
    </source>
</evidence>
<dbReference type="GO" id="GO:0008686">
    <property type="term" value="F:3,4-dihydroxy-2-butanone-4-phosphate synthase activity"/>
    <property type="evidence" value="ECO:0007669"/>
    <property type="project" value="UniProtKB-UniRule"/>
</dbReference>
<sequence>MKDKVFALVEDAVKDIKMGKVVIVVDDPGRENEGDLICAAEKTSPEVINFMARFARGLICVPMKHERLEKLEIKNMVEMPTEKKGCSFMVSVDYKIGTTTGISAYDRSVTVRKLIDKTAKPGDFARPGHIFPLRCKEGGVLVRPGHTEAVVDLVRLAGFYPAGVICEIMNNDGTMARMPDLLKFAKKHDLHIITIEELINYRRRTEKLISEIVNVDLPTRYGDFKLVLFEDLITKDLHIAVVKGVVKNKKNVLVRVHSSCETGDIFHSLRCDCGDQLETALKAVGKAEHGVVLYIHQEGRGIGLANKLKAYRLQEKGMDTVEANKALGFDPDLRDYGVGAQMLSELGIKSINLMTNNPGKINGLESYGLKITKRVPLEISPSKFTEKYLKTKKEKMGHILEKV</sequence>
<feature type="binding site" evidence="20">
    <location>
        <position position="146"/>
    </location>
    <ligand>
        <name>Mg(2+)</name>
        <dbReference type="ChEBI" id="CHEBI:18420"/>
        <label>2</label>
    </ligand>
</feature>
<dbReference type="FunFam" id="3.90.870.10:FF:000001">
    <property type="entry name" value="Riboflavin biosynthesis protein RibBA"/>
    <property type="match status" value="1"/>
</dbReference>
<dbReference type="EC" id="4.1.99.12" evidence="20"/>
<dbReference type="NCBIfam" id="NF006803">
    <property type="entry name" value="PRK09311.1"/>
    <property type="match status" value="1"/>
</dbReference>
<dbReference type="Gene3D" id="3.40.50.10990">
    <property type="entry name" value="GTP cyclohydrolase II"/>
    <property type="match status" value="1"/>
</dbReference>
<feature type="active site" description="Proton acceptor; for GTP cyclohydrolase activity" evidence="20">
    <location>
        <position position="332"/>
    </location>
</feature>
<evidence type="ECO:0000256" key="9">
    <source>
        <dbReference type="ARBA" id="ARBA00022723"/>
    </source>
</evidence>
<keyword evidence="8 20" id="KW-0686">Riboflavin biosynthesis</keyword>
<feature type="region of interest" description="DHBP synthase" evidence="20">
    <location>
        <begin position="1"/>
        <end position="204"/>
    </location>
</feature>
<evidence type="ECO:0000256" key="15">
    <source>
        <dbReference type="ARBA" id="ARBA00023211"/>
    </source>
</evidence>
<evidence type="ECO:0000313" key="22">
    <source>
        <dbReference type="EMBL" id="OEG70349.1"/>
    </source>
</evidence>
<dbReference type="InterPro" id="IPR036144">
    <property type="entry name" value="RibA-like_sf"/>
</dbReference>
<keyword evidence="9 20" id="KW-0479">Metal-binding</keyword>
<dbReference type="InterPro" id="IPR000926">
    <property type="entry name" value="RibA"/>
</dbReference>
<dbReference type="InterPro" id="IPR032677">
    <property type="entry name" value="GTP_cyclohydro_II"/>
</dbReference>
<accession>A0A1E5IIN4</accession>
<feature type="site" description="Essential for DHBP synthase activity" evidence="20">
    <location>
        <position position="129"/>
    </location>
</feature>
<reference evidence="22 23" key="1">
    <citation type="submission" date="2015-11" db="EMBL/GenBank/DDBJ databases">
        <title>Evidence for parallel genomic evolution in an endosymbiosis of termite gut flagellates.</title>
        <authorList>
            <person name="Zheng H."/>
        </authorList>
    </citation>
    <scope>NUCLEOTIDE SEQUENCE [LARGE SCALE GENOMIC DNA]</scope>
    <source>
        <strain evidence="22 23">CET450</strain>
    </source>
</reference>
<feature type="binding site" evidence="20">
    <location>
        <position position="273"/>
    </location>
    <ligand>
        <name>Zn(2+)</name>
        <dbReference type="ChEBI" id="CHEBI:29105"/>
        <note>catalytic</note>
    </ligand>
</feature>
<feature type="binding site" evidence="20">
    <location>
        <begin position="30"/>
        <end position="31"/>
    </location>
    <ligand>
        <name>D-ribulose 5-phosphate</name>
        <dbReference type="ChEBI" id="CHEBI:58121"/>
    </ligand>
</feature>
<comment type="catalytic activity">
    <reaction evidence="1 20">
        <text>D-ribulose 5-phosphate = (2S)-2-hydroxy-3-oxobutyl phosphate + formate + H(+)</text>
        <dbReference type="Rhea" id="RHEA:18457"/>
        <dbReference type="ChEBI" id="CHEBI:15378"/>
        <dbReference type="ChEBI" id="CHEBI:15740"/>
        <dbReference type="ChEBI" id="CHEBI:58121"/>
        <dbReference type="ChEBI" id="CHEBI:58830"/>
        <dbReference type="EC" id="4.1.99.12"/>
    </reaction>
</comment>
<feature type="binding site" evidence="20">
    <location>
        <position position="31"/>
    </location>
    <ligand>
        <name>Mg(2+)</name>
        <dbReference type="ChEBI" id="CHEBI:18420"/>
        <label>2</label>
    </ligand>
</feature>
<feature type="binding site" evidence="20">
    <location>
        <position position="276"/>
    </location>
    <ligand>
        <name>GTP</name>
        <dbReference type="ChEBI" id="CHEBI:37565"/>
    </ligand>
</feature>
<feature type="binding site" evidence="20">
    <location>
        <begin position="298"/>
        <end position="300"/>
    </location>
    <ligand>
        <name>GTP</name>
        <dbReference type="ChEBI" id="CHEBI:37565"/>
    </ligand>
</feature>
<evidence type="ECO:0000256" key="3">
    <source>
        <dbReference type="ARBA" id="ARBA00002284"/>
    </source>
</evidence>
<comment type="function">
    <text evidence="3 20">Catalyzes the conversion of D-ribulose 5-phosphate to formate and 3,4-dihydroxy-2-butanone 4-phosphate.</text>
</comment>
<evidence type="ECO:0000256" key="8">
    <source>
        <dbReference type="ARBA" id="ARBA00022619"/>
    </source>
</evidence>
<comment type="function">
    <text evidence="18 20">Catalyzes the conversion of GTP to 2,5-diamino-6-ribosylamino-4(3H)-pyrimidinone 5'-phosphate (DARP), formate and pyrophosphate.</text>
</comment>
<dbReference type="PANTHER" id="PTHR21327:SF18">
    <property type="entry name" value="3,4-DIHYDROXY-2-BUTANONE 4-PHOSPHATE SYNTHASE"/>
    <property type="match status" value="1"/>
</dbReference>
<comment type="cofactor">
    <cofactor evidence="20">
        <name>Zn(2+)</name>
        <dbReference type="ChEBI" id="CHEBI:29105"/>
    </cofactor>
    <text evidence="20">Binds 1 zinc ion per subunit.</text>
</comment>
<comment type="cofactor">
    <cofactor evidence="20">
        <name>Mg(2+)</name>
        <dbReference type="ChEBI" id="CHEBI:18420"/>
    </cofactor>
    <cofactor evidence="20">
        <name>Mn(2+)</name>
        <dbReference type="ChEBI" id="CHEBI:29035"/>
    </cofactor>
    <text evidence="20">Binds 2 divalent metal cations per subunit. Magnesium or manganese.</text>
</comment>
<comment type="similarity">
    <text evidence="7 20">In the C-terminal section; belongs to the GTP cyclohydrolase II family.</text>
</comment>
<evidence type="ECO:0000256" key="1">
    <source>
        <dbReference type="ARBA" id="ARBA00000141"/>
    </source>
</evidence>
<feature type="binding site" evidence="20">
    <location>
        <position position="271"/>
    </location>
    <ligand>
        <name>Zn(2+)</name>
        <dbReference type="ChEBI" id="CHEBI:29105"/>
        <note>catalytic</note>
    </ligand>
</feature>
<dbReference type="CDD" id="cd00641">
    <property type="entry name" value="GTP_cyclohydro2"/>
    <property type="match status" value="1"/>
</dbReference>
<feature type="binding site" evidence="20">
    <location>
        <begin position="255"/>
        <end position="259"/>
    </location>
    <ligand>
        <name>GTP</name>
        <dbReference type="ChEBI" id="CHEBI:37565"/>
    </ligand>
</feature>
<feature type="binding site" evidence="20">
    <location>
        <begin position="143"/>
        <end position="147"/>
    </location>
    <ligand>
        <name>D-ribulose 5-phosphate</name>
        <dbReference type="ChEBI" id="CHEBI:58121"/>
    </ligand>
</feature>
<comment type="cofactor">
    <cofactor evidence="2">
        <name>Mn(2+)</name>
        <dbReference type="ChEBI" id="CHEBI:29035"/>
    </cofactor>
</comment>
<feature type="binding site" evidence="20">
    <location>
        <position position="320"/>
    </location>
    <ligand>
        <name>GTP</name>
        <dbReference type="ChEBI" id="CHEBI:37565"/>
    </ligand>
</feature>
<dbReference type="PANTHER" id="PTHR21327">
    <property type="entry name" value="GTP CYCLOHYDROLASE II-RELATED"/>
    <property type="match status" value="1"/>
</dbReference>
<dbReference type="SUPFAM" id="SSF142695">
    <property type="entry name" value="RibA-like"/>
    <property type="match status" value="1"/>
</dbReference>
<keyword evidence="23" id="KW-1185">Reference proteome</keyword>
<keyword evidence="11 20" id="KW-0378">Hydrolase</keyword>
<evidence type="ECO:0000256" key="11">
    <source>
        <dbReference type="ARBA" id="ARBA00022801"/>
    </source>
</evidence>
<keyword evidence="10 20" id="KW-0547">Nucleotide-binding</keyword>
<keyword evidence="13 20" id="KW-0460">Magnesium</keyword>
<keyword evidence="17 20" id="KW-0511">Multifunctional enzyme</keyword>
<dbReference type="UniPathway" id="UPA00275">
    <property type="reaction ID" value="UER00399"/>
</dbReference>
<dbReference type="GO" id="GO:0005525">
    <property type="term" value="F:GTP binding"/>
    <property type="evidence" value="ECO:0007669"/>
    <property type="project" value="UniProtKB-KW"/>
</dbReference>
<feature type="binding site" evidence="20">
    <location>
        <position position="167"/>
    </location>
    <ligand>
        <name>D-ribulose 5-phosphate</name>
        <dbReference type="ChEBI" id="CHEBI:58121"/>
    </ligand>
</feature>
<comment type="caution">
    <text evidence="22">The sequence shown here is derived from an EMBL/GenBank/DDBJ whole genome shotgun (WGS) entry which is preliminary data.</text>
</comment>
<evidence type="ECO:0000256" key="2">
    <source>
        <dbReference type="ARBA" id="ARBA00001936"/>
    </source>
</evidence>
<dbReference type="SUPFAM" id="SSF55821">
    <property type="entry name" value="YrdC/RibB"/>
    <property type="match status" value="1"/>
</dbReference>
<gene>
    <name evidence="20" type="primary">ribBA</name>
    <name evidence="22" type="ORF">ATZ36_01230</name>
</gene>
<dbReference type="NCBIfam" id="NF001591">
    <property type="entry name" value="PRK00393.1"/>
    <property type="match status" value="1"/>
</dbReference>
<feature type="binding site" evidence="20">
    <location>
        <position position="31"/>
    </location>
    <ligand>
        <name>Mg(2+)</name>
        <dbReference type="ChEBI" id="CHEBI:18420"/>
        <label>1</label>
    </ligand>
</feature>
<dbReference type="FunFam" id="3.40.50.10990:FF:000001">
    <property type="entry name" value="Riboflavin biosynthesis protein RibBA"/>
    <property type="match status" value="1"/>
</dbReference>
<evidence type="ECO:0000256" key="6">
    <source>
        <dbReference type="ARBA" id="ARBA00005520"/>
    </source>
</evidence>
<dbReference type="GO" id="GO:0030145">
    <property type="term" value="F:manganese ion binding"/>
    <property type="evidence" value="ECO:0007669"/>
    <property type="project" value="UniProtKB-UniRule"/>
</dbReference>
<dbReference type="Pfam" id="PF00926">
    <property type="entry name" value="DHBP_synthase"/>
    <property type="match status" value="1"/>
</dbReference>
<proteinExistence type="inferred from homology"/>
<dbReference type="PIRSF" id="PIRSF001259">
    <property type="entry name" value="RibA"/>
    <property type="match status" value="1"/>
</dbReference>
<dbReference type="GO" id="GO:0009231">
    <property type="term" value="P:riboflavin biosynthetic process"/>
    <property type="evidence" value="ECO:0007669"/>
    <property type="project" value="UniProtKB-UniRule"/>
</dbReference>
<evidence type="ECO:0000256" key="18">
    <source>
        <dbReference type="ARBA" id="ARBA00043932"/>
    </source>
</evidence>
<evidence type="ECO:0000256" key="17">
    <source>
        <dbReference type="ARBA" id="ARBA00023268"/>
    </source>
</evidence>
<evidence type="ECO:0000259" key="21">
    <source>
        <dbReference type="Pfam" id="PF00925"/>
    </source>
</evidence>
<dbReference type="HAMAP" id="MF_00180">
    <property type="entry name" value="RibB"/>
    <property type="match status" value="1"/>
</dbReference>
<dbReference type="GO" id="GO:0008270">
    <property type="term" value="F:zinc ion binding"/>
    <property type="evidence" value="ECO:0007669"/>
    <property type="project" value="UniProtKB-UniRule"/>
</dbReference>
<dbReference type="Proteomes" id="UP000095237">
    <property type="component" value="Unassembled WGS sequence"/>
</dbReference>
<organism evidence="22 23">
    <name type="scientific">Endomicrobium trichonymphae</name>
    <dbReference type="NCBI Taxonomy" id="1408204"/>
    <lineage>
        <taxon>Bacteria</taxon>
        <taxon>Pseudomonadati</taxon>
        <taxon>Elusimicrobiota</taxon>
        <taxon>Endomicrobiia</taxon>
        <taxon>Endomicrobiales</taxon>
        <taxon>Endomicrobiaceae</taxon>
        <taxon>Candidatus Endomicrobiellum</taxon>
    </lineage>
</organism>
<keyword evidence="14 20" id="KW-0342">GTP-binding</keyword>
<dbReference type="InterPro" id="IPR000422">
    <property type="entry name" value="DHBP_synthase_RibB"/>
</dbReference>
<evidence type="ECO:0000256" key="10">
    <source>
        <dbReference type="ARBA" id="ARBA00022741"/>
    </source>
</evidence>
<dbReference type="AlphaFoldDB" id="A0A1E5IIN4"/>
<comment type="pathway">
    <text evidence="4 20">Cofactor biosynthesis; riboflavin biosynthesis; 5-amino-6-(D-ribitylamino)uracil from GTP: step 1/4.</text>
</comment>
<feature type="binding site" evidence="20">
    <location>
        <position position="35"/>
    </location>
    <ligand>
        <name>D-ribulose 5-phosphate</name>
        <dbReference type="ChEBI" id="CHEBI:58121"/>
    </ligand>
</feature>
<dbReference type="InterPro" id="IPR016299">
    <property type="entry name" value="Riboflavin_synth_RibBA"/>
</dbReference>
<evidence type="ECO:0000256" key="4">
    <source>
        <dbReference type="ARBA" id="ARBA00004853"/>
    </source>
</evidence>
<evidence type="ECO:0000256" key="20">
    <source>
        <dbReference type="HAMAP-Rule" id="MF_01283"/>
    </source>
</evidence>
<feature type="binding site" evidence="20">
    <location>
        <position position="260"/>
    </location>
    <ligand>
        <name>Zn(2+)</name>
        <dbReference type="ChEBI" id="CHEBI:29105"/>
        <note>catalytic</note>
    </ligand>
</feature>
<keyword evidence="16 20" id="KW-0456">Lyase</keyword>
<evidence type="ECO:0000256" key="14">
    <source>
        <dbReference type="ARBA" id="ARBA00023134"/>
    </source>
</evidence>
<evidence type="ECO:0000256" key="19">
    <source>
        <dbReference type="ARBA" id="ARBA00049295"/>
    </source>
</evidence>
<comment type="similarity">
    <text evidence="6 20">In the N-terminal section; belongs to the DHBP synthase family.</text>
</comment>
<dbReference type="NCBIfam" id="TIGR00505">
    <property type="entry name" value="ribA"/>
    <property type="match status" value="1"/>
</dbReference>
<dbReference type="GO" id="GO:0000287">
    <property type="term" value="F:magnesium ion binding"/>
    <property type="evidence" value="ECO:0007669"/>
    <property type="project" value="UniProtKB-UniRule"/>
</dbReference>
<evidence type="ECO:0000256" key="5">
    <source>
        <dbReference type="ARBA" id="ARBA00004904"/>
    </source>
</evidence>
<feature type="binding site" evidence="20">
    <location>
        <position position="355"/>
    </location>
    <ligand>
        <name>GTP</name>
        <dbReference type="ChEBI" id="CHEBI:37565"/>
    </ligand>
</feature>
<dbReference type="Gene3D" id="3.90.870.10">
    <property type="entry name" value="DHBP synthase"/>
    <property type="match status" value="1"/>
</dbReference>
<feature type="region of interest" description="GTP cyclohydrolase II" evidence="20">
    <location>
        <begin position="205"/>
        <end position="403"/>
    </location>
</feature>
<evidence type="ECO:0000256" key="13">
    <source>
        <dbReference type="ARBA" id="ARBA00022842"/>
    </source>
</evidence>
<comment type="catalytic activity">
    <reaction evidence="19 20">
        <text>GTP + 4 H2O = 2,5-diamino-6-hydroxy-4-(5-phosphoribosylamino)-pyrimidine + formate + 2 phosphate + 3 H(+)</text>
        <dbReference type="Rhea" id="RHEA:23704"/>
        <dbReference type="ChEBI" id="CHEBI:15377"/>
        <dbReference type="ChEBI" id="CHEBI:15378"/>
        <dbReference type="ChEBI" id="CHEBI:15740"/>
        <dbReference type="ChEBI" id="CHEBI:37565"/>
        <dbReference type="ChEBI" id="CHEBI:43474"/>
        <dbReference type="ChEBI" id="CHEBI:58614"/>
        <dbReference type="EC" id="3.5.4.25"/>
    </reaction>
</comment>